<dbReference type="EMBL" id="JAFHLR010000021">
    <property type="protein sequence ID" value="KAG5479848.1"/>
    <property type="molecule type" value="Genomic_DNA"/>
</dbReference>
<dbReference type="PROSITE" id="PS00678">
    <property type="entry name" value="WD_REPEATS_1"/>
    <property type="match status" value="1"/>
</dbReference>
<evidence type="ECO:0000313" key="8">
    <source>
        <dbReference type="EMBL" id="KAG5479848.1"/>
    </source>
</evidence>
<keyword evidence="3" id="KW-0689">Ribosomal protein</keyword>
<dbReference type="SUPFAM" id="SSF50978">
    <property type="entry name" value="WD40 repeat-like"/>
    <property type="match status" value="1"/>
</dbReference>
<sequence length="1508" mass="166574">MAHRSTSRATSLSHQQLYKAHSESTPRCPSSVSPTRNSFSLSLMPRARSPRSSAGAHPKSSRMEDAVYVADVNPTYSVTGAVRCIAPVNDRIMWTAEYRGTLCIRALPKGTSLKELPGREDSYCCSLLYLPTEDVVWAGFQDGYLHVYNAKSMVLLKEVMAHNGGLNCMVEVDGSVITGGANWKMCQWDPTNGNAQLQRTLYGHNGGVRALCVYDGPTGAVVFSGSDDGTVRAWDPYDFSAGQGTTDASIHTFTGHCRAVLALAVVSQANQLWSAGEDMTLRVWDMRSLSCLKVLRGCHTAPISSVMVVESRVWSADKHGHILVWDIATQSPLQDLAERVPYWGLGQGMVLAMQKVQLTSAYKVWTASSSGVLQCWNAETVPIIFDDVPVSTGVLRTPSTGAATPRGIVTRSRNGAAAAAAAPAGGNPVDAVNTSALTVASVNHNWDTHNSFNEDNLPVLAPMARMKEYIRSLEEELEATKRDAKLNYEKYRTEAQCEIETQQLLAQENDRLRERVRELQMHAGEAHEETSQPARVSTGAASSHAADAEVERLRSLLMDMQHQLDEALQRQRELEAELNQREFNSSFANVLDVAEVPTAAGCKGGNNEFSSAPHSAALSGTVNNTTNLYSAMIFASGHGDRDSGIQDGMPVKHTCLYHRFQGGNWEYIMEEKPYELRSTFIADLCAGLGVAPTQLERVDLRLGTLIAEVEVVHPASVPAAELERRMQTYRFPALMRLHMEAFTAPKTVPDSAAATINDLQQRLAVAQQRQRVESSPEPQEPASSSNSVSSEVKLSFSEWQRMKDQNDALSDAVQRQTQLIDNLKSEVAEKEARLADARAQLEDVEVRLQEPASSSNSVSSEVKLSFSEWQRMKDQNDALSDAVQRQTQLIDNLKNEVAEKEAQLADARAQLEDVEVRLQEPASSSNSVSSEVKLSFSEWQRMKDQNDALSDAVQRQTQLIDNLKNEVAEKEARLADARAQLEDVEVRLQEPASSSNSVSSEVKLSFSEWQRMKDQNDALSDAVQRQTQLIDNLKNEVAEKEAQLADARAQLEDVEVRLQEPASSSNSVSSEVKLSFSEWQRMKDQNDALSDAVQRQTQLIDNLKNEVAEKEAQLADARAQLEDVEVRLQEAEQQRQDTTPTEPGQPSSESTEAHTEDSVREPPCLDGTARKEEDSEFGRAQVSRVASGAGDEDHEALKRYLHNQLKPMISRLMRARGELQFDNENLKKKVKELTEQVHQQQQELKAERERALISVEAPAPPAVTSSASDEEVQRLREDHEALNKYLHEHLKPMVSRLKRAQGEMEVDLSRAREDLRRACDMYEGAAAALEEEHVREEKMGEAMEALRKALEAEQVKNQVANGEATAASAWHIHAANPPTRGNFETPSVRSTEPTQSCGSADHASGAAEPPCGDAEKDALDKLVALNLDLSIRLADAETVIVQLQDSLACSSRQLVEQRDETHRLLVKIQQYQQSRPRSPDPNTADRYSSIDNVVSSPSPSKSPSRNPQ</sequence>
<keyword evidence="2" id="KW-0677">Repeat</keyword>
<reference evidence="9" key="2">
    <citation type="journal article" date="2021" name="Sci. Data">
        <title>Chromosome-scale genome sequencing, assembly and annotation of six genomes from subfamily Leishmaniinae.</title>
        <authorList>
            <person name="Almutairi H."/>
            <person name="Urbaniak M.D."/>
            <person name="Bates M.D."/>
            <person name="Jariyapan N."/>
            <person name="Kwakye-Nuako G."/>
            <person name="Thomaz Soccol V."/>
            <person name="Al-Salem W.S."/>
            <person name="Dillon R.J."/>
            <person name="Bates P.A."/>
            <person name="Gatherer D."/>
        </authorList>
    </citation>
    <scope>NUCLEOTIDE SEQUENCE [LARGE SCALE GENOMIC DNA]</scope>
</reference>
<feature type="compositionally biased region" description="Polar residues" evidence="6">
    <location>
        <begin position="7"/>
        <end position="16"/>
    </location>
</feature>
<dbReference type="InterPro" id="IPR015943">
    <property type="entry name" value="WD40/YVTN_repeat-like_dom_sf"/>
</dbReference>
<keyword evidence="3" id="KW-0687">Ribonucleoprotein</keyword>
<feature type="domain" description="Flagellar attachment zone protein 1 conserved" evidence="7">
    <location>
        <begin position="654"/>
        <end position="738"/>
    </location>
</feature>
<dbReference type="GO" id="GO:0005840">
    <property type="term" value="C:ribosome"/>
    <property type="evidence" value="ECO:0007669"/>
    <property type="project" value="UniProtKB-KW"/>
</dbReference>
<dbReference type="InterPro" id="IPR056614">
    <property type="entry name" value="FAZ1_cons"/>
</dbReference>
<dbReference type="InterPro" id="IPR001680">
    <property type="entry name" value="WD40_rpt"/>
</dbReference>
<dbReference type="RefSeq" id="XP_067063559.1">
    <property type="nucleotide sequence ID" value="XM_067207786.1"/>
</dbReference>
<evidence type="ECO:0000256" key="3">
    <source>
        <dbReference type="ARBA" id="ARBA00022980"/>
    </source>
</evidence>
<feature type="coiled-coil region" evidence="5">
    <location>
        <begin position="806"/>
        <end position="847"/>
    </location>
</feature>
<reference evidence="9" key="1">
    <citation type="journal article" date="2021" name="Microbiol. Resour. Announc.">
        <title>LGAAP: Leishmaniinae Genome Assembly and Annotation Pipeline.</title>
        <authorList>
            <person name="Almutairi H."/>
            <person name="Urbaniak M.D."/>
            <person name="Bates M.D."/>
            <person name="Jariyapan N."/>
            <person name="Kwakye-Nuako G."/>
            <person name="Thomaz-Soccol V."/>
            <person name="Al-Salem W.S."/>
            <person name="Dillon R.J."/>
            <person name="Bates P.A."/>
            <person name="Gatherer D."/>
        </authorList>
    </citation>
    <scope>NUCLEOTIDE SEQUENCE [LARGE SCALE GENOMIC DNA]</scope>
</reference>
<feature type="repeat" description="WD" evidence="4">
    <location>
        <begin position="253"/>
        <end position="294"/>
    </location>
</feature>
<dbReference type="Gene3D" id="2.130.10.10">
    <property type="entry name" value="YVTN repeat-like/Quinoprotein amine dehydrogenase"/>
    <property type="match status" value="2"/>
</dbReference>
<feature type="coiled-coil region" evidence="5">
    <location>
        <begin position="946"/>
        <end position="987"/>
    </location>
</feature>
<dbReference type="Pfam" id="PF00400">
    <property type="entry name" value="WD40"/>
    <property type="match status" value="2"/>
</dbReference>
<dbReference type="SMART" id="SM00320">
    <property type="entry name" value="WD40"/>
    <property type="match status" value="5"/>
</dbReference>
<dbReference type="GeneID" id="92361720"/>
<feature type="region of interest" description="Disordered" evidence="6">
    <location>
        <begin position="1"/>
        <end position="60"/>
    </location>
</feature>
<dbReference type="PROSITE" id="PS50294">
    <property type="entry name" value="WD_REPEATS_REGION"/>
    <property type="match status" value="2"/>
</dbReference>
<dbReference type="InterPro" id="IPR019775">
    <property type="entry name" value="WD40_repeat_CS"/>
</dbReference>
<dbReference type="KEGG" id="loi:92361720"/>
<feature type="compositionally biased region" description="Polar residues" evidence="6">
    <location>
        <begin position="1485"/>
        <end position="1494"/>
    </location>
</feature>
<proteinExistence type="predicted"/>
<evidence type="ECO:0000313" key="9">
    <source>
        <dbReference type="Proteomes" id="UP000674143"/>
    </source>
</evidence>
<feature type="compositionally biased region" description="Polar residues" evidence="6">
    <location>
        <begin position="531"/>
        <end position="541"/>
    </location>
</feature>
<keyword evidence="5" id="KW-0175">Coiled coil</keyword>
<dbReference type="PROSITE" id="PS50082">
    <property type="entry name" value="WD_REPEATS_2"/>
    <property type="match status" value="2"/>
</dbReference>
<feature type="coiled-coil region" evidence="5">
    <location>
        <begin position="1216"/>
        <end position="1250"/>
    </location>
</feature>
<accession>A0A836HNI6</accession>
<feature type="compositionally biased region" description="Low complexity" evidence="6">
    <location>
        <begin position="1495"/>
        <end position="1508"/>
    </location>
</feature>
<dbReference type="PANTHER" id="PTHR22847:SF637">
    <property type="entry name" value="WD REPEAT DOMAIN 5B"/>
    <property type="match status" value="1"/>
</dbReference>
<dbReference type="Proteomes" id="UP000674143">
    <property type="component" value="Unassembled WGS sequence"/>
</dbReference>
<feature type="coiled-coil region" evidence="5">
    <location>
        <begin position="1312"/>
        <end position="1363"/>
    </location>
</feature>
<evidence type="ECO:0000256" key="5">
    <source>
        <dbReference type="SAM" id="Coils"/>
    </source>
</evidence>
<feature type="compositionally biased region" description="Basic and acidic residues" evidence="6">
    <location>
        <begin position="1168"/>
        <end position="1177"/>
    </location>
</feature>
<dbReference type="GO" id="GO:1990234">
    <property type="term" value="C:transferase complex"/>
    <property type="evidence" value="ECO:0007669"/>
    <property type="project" value="UniProtKB-ARBA"/>
</dbReference>
<gene>
    <name evidence="8" type="ORF">LSCM4_05856</name>
</gene>
<evidence type="ECO:0000256" key="2">
    <source>
        <dbReference type="ARBA" id="ARBA00022737"/>
    </source>
</evidence>
<feature type="repeat" description="WD" evidence="4">
    <location>
        <begin position="201"/>
        <end position="235"/>
    </location>
</feature>
<feature type="coiled-coil region" evidence="5">
    <location>
        <begin position="876"/>
        <end position="917"/>
    </location>
</feature>
<feature type="compositionally biased region" description="Basic and acidic residues" evidence="6">
    <location>
        <begin position="1151"/>
        <end position="1160"/>
    </location>
</feature>
<comment type="caution">
    <text evidence="8">The sequence shown here is derived from an EMBL/GenBank/DDBJ whole genome shotgun (WGS) entry which is preliminary data.</text>
</comment>
<feature type="region of interest" description="Disordered" evidence="6">
    <location>
        <begin position="765"/>
        <end position="790"/>
    </location>
</feature>
<dbReference type="PANTHER" id="PTHR22847">
    <property type="entry name" value="WD40 REPEAT PROTEIN"/>
    <property type="match status" value="1"/>
</dbReference>
<feature type="region of interest" description="Disordered" evidence="6">
    <location>
        <begin position="1375"/>
        <end position="1412"/>
    </location>
</feature>
<dbReference type="InterPro" id="IPR036322">
    <property type="entry name" value="WD40_repeat_dom_sf"/>
</dbReference>
<feature type="region of interest" description="Disordered" evidence="6">
    <location>
        <begin position="1130"/>
        <end position="1192"/>
    </location>
</feature>
<feature type="region of interest" description="Disordered" evidence="6">
    <location>
        <begin position="524"/>
        <end position="545"/>
    </location>
</feature>
<evidence type="ECO:0000256" key="6">
    <source>
        <dbReference type="SAM" id="MobiDB-lite"/>
    </source>
</evidence>
<keyword evidence="1 4" id="KW-0853">WD repeat</keyword>
<feature type="compositionally biased region" description="Polar residues" evidence="6">
    <location>
        <begin position="1136"/>
        <end position="1150"/>
    </location>
</feature>
<dbReference type="Pfam" id="PF23398">
    <property type="entry name" value="FAZ1_cons"/>
    <property type="match status" value="1"/>
</dbReference>
<evidence type="ECO:0000256" key="4">
    <source>
        <dbReference type="PROSITE-ProRule" id="PRU00221"/>
    </source>
</evidence>
<dbReference type="FunFam" id="2.130.10.10:FF:001232">
    <property type="entry name" value="WD domain, G-beta repeat, putative"/>
    <property type="match status" value="1"/>
</dbReference>
<organism evidence="8 9">
    <name type="scientific">Leishmania orientalis</name>
    <dbReference type="NCBI Taxonomy" id="2249476"/>
    <lineage>
        <taxon>Eukaryota</taxon>
        <taxon>Discoba</taxon>
        <taxon>Euglenozoa</taxon>
        <taxon>Kinetoplastea</taxon>
        <taxon>Metakinetoplastina</taxon>
        <taxon>Trypanosomatida</taxon>
        <taxon>Trypanosomatidae</taxon>
        <taxon>Leishmaniinae</taxon>
        <taxon>Leishmania</taxon>
    </lineage>
</organism>
<feature type="region of interest" description="Disordered" evidence="6">
    <location>
        <begin position="1469"/>
        <end position="1508"/>
    </location>
</feature>
<feature type="compositionally biased region" description="Polar residues" evidence="6">
    <location>
        <begin position="23"/>
        <end position="41"/>
    </location>
</feature>
<name>A0A836HNI6_9TRYP</name>
<evidence type="ECO:0000256" key="1">
    <source>
        <dbReference type="ARBA" id="ARBA00022574"/>
    </source>
</evidence>
<feature type="coiled-coil region" evidence="5">
    <location>
        <begin position="1016"/>
        <end position="1057"/>
    </location>
</feature>
<keyword evidence="9" id="KW-1185">Reference proteome</keyword>
<feature type="compositionally biased region" description="Polar residues" evidence="6">
    <location>
        <begin position="1382"/>
        <end position="1398"/>
    </location>
</feature>
<evidence type="ECO:0000259" key="7">
    <source>
        <dbReference type="Pfam" id="PF23398"/>
    </source>
</evidence>
<protein>
    <recommendedName>
        <fullName evidence="7">Flagellar attachment zone protein 1 conserved domain-containing protein</fullName>
    </recommendedName>
</protein>